<keyword evidence="4 7" id="KW-1133">Transmembrane helix</keyword>
<evidence type="ECO:0000259" key="8">
    <source>
        <dbReference type="PROSITE" id="PS50850"/>
    </source>
</evidence>
<dbReference type="PROSITE" id="PS50850">
    <property type="entry name" value="MFS"/>
    <property type="match status" value="1"/>
</dbReference>
<evidence type="ECO:0000313" key="9">
    <source>
        <dbReference type="EMBL" id="KAJ4386904.1"/>
    </source>
</evidence>
<evidence type="ECO:0000256" key="1">
    <source>
        <dbReference type="ARBA" id="ARBA00004141"/>
    </source>
</evidence>
<evidence type="ECO:0000313" key="10">
    <source>
        <dbReference type="Proteomes" id="UP001140453"/>
    </source>
</evidence>
<dbReference type="InterPro" id="IPR036259">
    <property type="entry name" value="MFS_trans_sf"/>
</dbReference>
<feature type="transmembrane region" description="Helical" evidence="7">
    <location>
        <begin position="291"/>
        <end position="314"/>
    </location>
</feature>
<dbReference type="PANTHER" id="PTHR42718:SF9">
    <property type="entry name" value="MAJOR FACILITATOR SUPERFAMILY MULTIDRUG TRANSPORTER MFSC"/>
    <property type="match status" value="1"/>
</dbReference>
<comment type="subcellular location">
    <subcellularLocation>
        <location evidence="1">Membrane</location>
        <topology evidence="1">Multi-pass membrane protein</topology>
    </subcellularLocation>
</comment>
<accession>A0A9W8YLH3</accession>
<dbReference type="GO" id="GO:0016020">
    <property type="term" value="C:membrane"/>
    <property type="evidence" value="ECO:0007669"/>
    <property type="project" value="UniProtKB-SubCell"/>
</dbReference>
<evidence type="ECO:0000256" key="2">
    <source>
        <dbReference type="ARBA" id="ARBA00022448"/>
    </source>
</evidence>
<evidence type="ECO:0000256" key="3">
    <source>
        <dbReference type="ARBA" id="ARBA00022692"/>
    </source>
</evidence>
<evidence type="ECO:0000256" key="5">
    <source>
        <dbReference type="ARBA" id="ARBA00023136"/>
    </source>
</evidence>
<organism evidence="9 10">
    <name type="scientific">Gnomoniopsis smithogilvyi</name>
    <dbReference type="NCBI Taxonomy" id="1191159"/>
    <lineage>
        <taxon>Eukaryota</taxon>
        <taxon>Fungi</taxon>
        <taxon>Dikarya</taxon>
        <taxon>Ascomycota</taxon>
        <taxon>Pezizomycotina</taxon>
        <taxon>Sordariomycetes</taxon>
        <taxon>Sordariomycetidae</taxon>
        <taxon>Diaporthales</taxon>
        <taxon>Gnomoniaceae</taxon>
        <taxon>Gnomoniopsis</taxon>
    </lineage>
</organism>
<feature type="transmembrane region" description="Helical" evidence="7">
    <location>
        <begin position="334"/>
        <end position="354"/>
    </location>
</feature>
<feature type="transmembrane region" description="Helical" evidence="7">
    <location>
        <begin position="386"/>
        <end position="407"/>
    </location>
</feature>
<dbReference type="InterPro" id="IPR011701">
    <property type="entry name" value="MFS"/>
</dbReference>
<feature type="transmembrane region" description="Helical" evidence="7">
    <location>
        <begin position="228"/>
        <end position="248"/>
    </location>
</feature>
<protein>
    <recommendedName>
        <fullName evidence="8">Major facilitator superfamily (MFS) profile domain-containing protein</fullName>
    </recommendedName>
</protein>
<feature type="transmembrane region" description="Helical" evidence="7">
    <location>
        <begin position="260"/>
        <end position="279"/>
    </location>
</feature>
<feature type="domain" description="Major facilitator superfamily (MFS) profile" evidence="8">
    <location>
        <begin position="1"/>
        <end position="435"/>
    </location>
</feature>
<feature type="transmembrane region" description="Helical" evidence="7">
    <location>
        <begin position="38"/>
        <end position="62"/>
    </location>
</feature>
<evidence type="ECO:0000256" key="6">
    <source>
        <dbReference type="SAM" id="MobiDB-lite"/>
    </source>
</evidence>
<feature type="compositionally biased region" description="Low complexity" evidence="6">
    <location>
        <begin position="8"/>
        <end position="23"/>
    </location>
</feature>
<gene>
    <name evidence="9" type="ORF">N0V93_009803</name>
</gene>
<dbReference type="Proteomes" id="UP001140453">
    <property type="component" value="Unassembled WGS sequence"/>
</dbReference>
<name>A0A9W8YLH3_9PEZI</name>
<keyword evidence="10" id="KW-1185">Reference proteome</keyword>
<dbReference type="Pfam" id="PF07690">
    <property type="entry name" value="MFS_1"/>
    <property type="match status" value="1"/>
</dbReference>
<keyword evidence="3 7" id="KW-0812">Transmembrane</keyword>
<evidence type="ECO:0000256" key="7">
    <source>
        <dbReference type="SAM" id="Phobius"/>
    </source>
</evidence>
<dbReference type="Gene3D" id="1.20.1250.20">
    <property type="entry name" value="MFS general substrate transporter like domains"/>
    <property type="match status" value="1"/>
</dbReference>
<keyword evidence="5 7" id="KW-0472">Membrane</keyword>
<evidence type="ECO:0000256" key="4">
    <source>
        <dbReference type="ARBA" id="ARBA00022989"/>
    </source>
</evidence>
<reference evidence="9" key="1">
    <citation type="submission" date="2022-10" db="EMBL/GenBank/DDBJ databases">
        <title>Tapping the CABI collections for fungal endophytes: first genome assemblies for Collariella, Neodidymelliopsis, Ascochyta clinopodiicola, Didymella pomorum, Didymosphaeria variabile, Neocosmospora piperis and Neocucurbitaria cava.</title>
        <authorList>
            <person name="Hill R."/>
        </authorList>
    </citation>
    <scope>NUCLEOTIDE SEQUENCE</scope>
    <source>
        <strain evidence="9">IMI 355082</strain>
    </source>
</reference>
<feature type="transmembrane region" description="Helical" evidence="7">
    <location>
        <begin position="104"/>
        <end position="124"/>
    </location>
</feature>
<feature type="transmembrane region" description="Helical" evidence="7">
    <location>
        <begin position="155"/>
        <end position="175"/>
    </location>
</feature>
<dbReference type="PANTHER" id="PTHR42718">
    <property type="entry name" value="MAJOR FACILITATOR SUPERFAMILY MULTIDRUG TRANSPORTER MFSC"/>
    <property type="match status" value="1"/>
</dbReference>
<dbReference type="SUPFAM" id="SSF103473">
    <property type="entry name" value="MFS general substrate transporter"/>
    <property type="match status" value="2"/>
</dbReference>
<dbReference type="InterPro" id="IPR020846">
    <property type="entry name" value="MFS_dom"/>
</dbReference>
<dbReference type="OrthoDB" id="440755at2759"/>
<feature type="transmembrane region" description="Helical" evidence="7">
    <location>
        <begin position="361"/>
        <end position="380"/>
    </location>
</feature>
<feature type="transmembrane region" description="Helical" evidence="7">
    <location>
        <begin position="187"/>
        <end position="207"/>
    </location>
</feature>
<sequence>MSVHEHSPSQSLASPDPSSSSPPLGKATEPKVNKTVQFIRLAVICVTFFVDIASLGMCTIALPTIKHELGLDEGSLQWYGGFLMVGGRLGDTLGQERLLKASMIAFNIFTLCCALITNKIGFLVSRALQGLAAAFTVPSAQAMIGHLFPDSKMHALALSWWGATGSMGFVLGPIIGGLFTSLVSWRWIFWFPLVLEGLLSLLAIALFRGVEAPSRKQSLSYLQIFKQSNPVGTGLSIPGLVLLVYALTAGNEVGWSNASVIGTLVAAAVLLLAFVVYELKLAQHPFLPRHLWTSANIGLGCVLAAITYAVWQGANYFLTLQLQDLGFSALETSIRFLPLGITAFLVNMIIPHLLAPVGPQILLVASWILAIIGITLLTFIESTADYWRLCFPGMVLYISGVGTVYYVSMVIVVTSATPADQGSVAGVFNVRLRYT</sequence>
<feature type="region of interest" description="Disordered" evidence="6">
    <location>
        <begin position="1"/>
        <end position="28"/>
    </location>
</feature>
<proteinExistence type="predicted"/>
<keyword evidence="2" id="KW-0813">Transport</keyword>
<comment type="caution">
    <text evidence="9">The sequence shown here is derived from an EMBL/GenBank/DDBJ whole genome shotgun (WGS) entry which is preliminary data.</text>
</comment>
<dbReference type="AlphaFoldDB" id="A0A9W8YLH3"/>
<dbReference type="GO" id="GO:0022857">
    <property type="term" value="F:transmembrane transporter activity"/>
    <property type="evidence" value="ECO:0007669"/>
    <property type="project" value="InterPro"/>
</dbReference>
<dbReference type="EMBL" id="JAPEVB010000006">
    <property type="protein sequence ID" value="KAJ4386904.1"/>
    <property type="molecule type" value="Genomic_DNA"/>
</dbReference>